<dbReference type="PANTHER" id="PTHR11923">
    <property type="entry name" value="SCAVENGER RECEPTOR CLASS B TYPE-1 SR-B1"/>
    <property type="match status" value="1"/>
</dbReference>
<name>A0A914WIQ9_9BILA</name>
<dbReference type="PANTHER" id="PTHR11923:SF55">
    <property type="entry name" value="SCAVENGER RECEPTOR (CD36 FAMILY) RELATED"/>
    <property type="match status" value="1"/>
</dbReference>
<dbReference type="GO" id="GO:0016020">
    <property type="term" value="C:membrane"/>
    <property type="evidence" value="ECO:0007669"/>
    <property type="project" value="UniProtKB-SubCell"/>
</dbReference>
<keyword evidence="5 7" id="KW-0472">Membrane</keyword>
<evidence type="ECO:0000256" key="4">
    <source>
        <dbReference type="ARBA" id="ARBA00022989"/>
    </source>
</evidence>
<dbReference type="GO" id="GO:0005044">
    <property type="term" value="F:scavenger receptor activity"/>
    <property type="evidence" value="ECO:0007669"/>
    <property type="project" value="TreeGrafter"/>
</dbReference>
<evidence type="ECO:0000313" key="9">
    <source>
        <dbReference type="WBParaSite" id="PSAMB.scaffold427size51672.g5835.t1"/>
    </source>
</evidence>
<evidence type="ECO:0000256" key="6">
    <source>
        <dbReference type="ARBA" id="ARBA00023180"/>
    </source>
</evidence>
<reference evidence="9" key="1">
    <citation type="submission" date="2022-11" db="UniProtKB">
        <authorList>
            <consortium name="WormBaseParasite"/>
        </authorList>
    </citation>
    <scope>IDENTIFICATION</scope>
</reference>
<keyword evidence="6" id="KW-0325">Glycoprotein</keyword>
<keyword evidence="8" id="KW-1185">Reference proteome</keyword>
<keyword evidence="3 7" id="KW-0812">Transmembrane</keyword>
<organism evidence="8 9">
    <name type="scientific">Plectus sambesii</name>
    <dbReference type="NCBI Taxonomy" id="2011161"/>
    <lineage>
        <taxon>Eukaryota</taxon>
        <taxon>Metazoa</taxon>
        <taxon>Ecdysozoa</taxon>
        <taxon>Nematoda</taxon>
        <taxon>Chromadorea</taxon>
        <taxon>Plectida</taxon>
        <taxon>Plectina</taxon>
        <taxon>Plectoidea</taxon>
        <taxon>Plectidae</taxon>
        <taxon>Plectus</taxon>
    </lineage>
</organism>
<evidence type="ECO:0000313" key="8">
    <source>
        <dbReference type="Proteomes" id="UP000887566"/>
    </source>
</evidence>
<dbReference type="Proteomes" id="UP000887566">
    <property type="component" value="Unplaced"/>
</dbReference>
<evidence type="ECO:0000256" key="3">
    <source>
        <dbReference type="ARBA" id="ARBA00022692"/>
    </source>
</evidence>
<dbReference type="GO" id="GO:0005737">
    <property type="term" value="C:cytoplasm"/>
    <property type="evidence" value="ECO:0007669"/>
    <property type="project" value="TreeGrafter"/>
</dbReference>
<dbReference type="Pfam" id="PF01130">
    <property type="entry name" value="CD36"/>
    <property type="match status" value="1"/>
</dbReference>
<dbReference type="InterPro" id="IPR002159">
    <property type="entry name" value="CD36_fam"/>
</dbReference>
<comment type="similarity">
    <text evidence="2">Belongs to the CD36 family.</text>
</comment>
<dbReference type="WBParaSite" id="PSAMB.scaffold427size51672.g5835.t1">
    <property type="protein sequence ID" value="PSAMB.scaffold427size51672.g5835.t1"/>
    <property type="gene ID" value="PSAMB.scaffold427size51672.g5835"/>
</dbReference>
<keyword evidence="4 7" id="KW-1133">Transmembrane helix</keyword>
<evidence type="ECO:0000256" key="7">
    <source>
        <dbReference type="SAM" id="Phobius"/>
    </source>
</evidence>
<feature type="transmembrane region" description="Helical" evidence="7">
    <location>
        <begin position="7"/>
        <end position="35"/>
    </location>
</feature>
<accession>A0A914WIQ9</accession>
<comment type="subcellular location">
    <subcellularLocation>
        <location evidence="1">Membrane</location>
    </subcellularLocation>
</comment>
<dbReference type="PRINTS" id="PR01609">
    <property type="entry name" value="CD36FAMILY"/>
</dbReference>
<proteinExistence type="inferred from homology"/>
<sequence>MSGKGKVTCCAVCGGCGVLLTLVGISMLVVFPLVFPSIMKSELTLQADSEGQLSQTTFYWTQPPINNVFSFYFFDIQNVADISFYGKTPIVTEVGPYVYRETEHKRNLSWSGDGRRVWYQNYKTWTFDRNASCATCEYEDYVTVPNAAMIAAIANMNEYNVTGIHKMIIQVGLLIMGEYPIRTVRVGDLLFDGYEDPLLDVANKLKDISDVIGYDILKAIIPFPIPPLKKMGYFVNYNNSADESYWINTGKDDSDNIGHIYTWANLTELPSEWYPTSEARAIKGSDGSLYAPYLTKSRQLNQFNSFLCRSLSLDYNEETVVRDIPALRFQSPSSIYDTTLPENAGFRYANLEKTDYYPTWPDCPNSTRSSPESCAALNLDCKVPDNYCSSCCNGSLIDGTYQLPPGMFPLKCFPGKVESAPFSAMFSAPHFFDAPPAVVASVTGMKPNADFHTPIVWDIEPTSGTTLEARFRLQVSIPMYKDPKVISLMHVPNVILPSFWMESHVVLHDNMYSTLYLPFVLLPKLVMGIGIGLIVVSLLIIALSCFVIYRIKRQGKHQETL</sequence>
<dbReference type="AlphaFoldDB" id="A0A914WIQ9"/>
<evidence type="ECO:0000256" key="2">
    <source>
        <dbReference type="ARBA" id="ARBA00010532"/>
    </source>
</evidence>
<feature type="transmembrane region" description="Helical" evidence="7">
    <location>
        <begin position="525"/>
        <end position="549"/>
    </location>
</feature>
<evidence type="ECO:0000256" key="5">
    <source>
        <dbReference type="ARBA" id="ARBA00023136"/>
    </source>
</evidence>
<evidence type="ECO:0000256" key="1">
    <source>
        <dbReference type="ARBA" id="ARBA00004370"/>
    </source>
</evidence>
<protein>
    <submittedName>
        <fullName evidence="9">Uncharacterized protein</fullName>
    </submittedName>
</protein>